<gene>
    <name evidence="2" type="ORF">HLUCCX10_12615</name>
</gene>
<dbReference type="Proteomes" id="UP000050421">
    <property type="component" value="Unassembled WGS sequence"/>
</dbReference>
<evidence type="ECO:0000259" key="1">
    <source>
        <dbReference type="Pfam" id="PF20376"/>
    </source>
</evidence>
<comment type="caution">
    <text evidence="2">The sequence shown here is derived from an EMBL/GenBank/DDBJ whole genome shotgun (WGS) entry which is preliminary data.</text>
</comment>
<feature type="domain" description="DUF6671" evidence="1">
    <location>
        <begin position="70"/>
        <end position="283"/>
    </location>
</feature>
<sequence>MGKEGVKALFEGRKLVIATKHRKEEALGPILEKELGVEILIPEGLDTDLLGTFSGEIERKEDPITTAERKCEWAMEITGMDLALASEGSFGAHPAAFFLPADEEHLLLIDKKLGLKIHARHLSTETNFNAQEFESEEELREFAEKALFPSHGLILKGRKGEIFKGIVDWKALKEKAQGLLNQYGKATVETDMRALFNPSRMNVIEETAFQLIKQINSCCPACSKPGFWVSERESGLPCSWCGSPTESTLAHRYSCDYCQHVERKLFPNGKEEEDPMYCNRCNP</sequence>
<dbReference type="OrthoDB" id="9793837at2"/>
<evidence type="ECO:0000313" key="3">
    <source>
        <dbReference type="Proteomes" id="UP000050421"/>
    </source>
</evidence>
<dbReference type="AlphaFoldDB" id="A0A0N8KFA0"/>
<accession>A0A0N8KFA0</accession>
<proteinExistence type="predicted"/>
<organism evidence="2 3">
    <name type="scientific">Algoriphagus marincola HL-49</name>
    <dbReference type="NCBI Taxonomy" id="1305737"/>
    <lineage>
        <taxon>Bacteria</taxon>
        <taxon>Pseudomonadati</taxon>
        <taxon>Bacteroidota</taxon>
        <taxon>Cytophagia</taxon>
        <taxon>Cytophagales</taxon>
        <taxon>Cyclobacteriaceae</taxon>
        <taxon>Algoriphagus</taxon>
    </lineage>
</organism>
<protein>
    <recommendedName>
        <fullName evidence="1">DUF6671 domain-containing protein</fullName>
    </recommendedName>
</protein>
<dbReference type="EMBL" id="LJXT01000086">
    <property type="protein sequence ID" value="KPQ13554.1"/>
    <property type="molecule type" value="Genomic_DNA"/>
</dbReference>
<dbReference type="eggNOG" id="ENOG502Z86U">
    <property type="taxonomic scope" value="Bacteria"/>
</dbReference>
<name>A0A0N8KFA0_9BACT</name>
<dbReference type="PATRIC" id="fig|1305737.6.peg.3178"/>
<dbReference type="STRING" id="1305737.GCA_000526355_01625"/>
<evidence type="ECO:0000313" key="2">
    <source>
        <dbReference type="EMBL" id="KPQ13554.1"/>
    </source>
</evidence>
<reference evidence="2 3" key="1">
    <citation type="submission" date="2015-09" db="EMBL/GenBank/DDBJ databases">
        <title>Identification and resolution of microdiversity through metagenomic sequencing of parallel consortia.</title>
        <authorList>
            <person name="Nelson W.C."/>
            <person name="Romine M.F."/>
            <person name="Lindemann S.R."/>
        </authorList>
    </citation>
    <scope>NUCLEOTIDE SEQUENCE [LARGE SCALE GENOMIC DNA]</scope>
    <source>
        <strain evidence="2">HL-49</strain>
    </source>
</reference>
<dbReference type="InterPro" id="IPR046612">
    <property type="entry name" value="DUF6671"/>
</dbReference>
<dbReference type="Pfam" id="PF20376">
    <property type="entry name" value="DUF6671"/>
    <property type="match status" value="1"/>
</dbReference>